<gene>
    <name evidence="3" type="ORF">METZ01_LOCUS232487</name>
</gene>
<feature type="domain" description="Yeast cell wall synthesis Kre9/Knh1-like N-terminal" evidence="2">
    <location>
        <begin position="43"/>
        <end position="131"/>
    </location>
</feature>
<sequence length="134" mass="13905">MPSSPKSNNRSRPALFLIALMITSSASFGAQSEDGDPWVSVDSPLGGEEYTVGDDVTIQWSTSGTANEVDIYYAVGSGQWSVISTGVGNGADGGGSYLWTVPDEPNQEVQVKVSAVTEAGEVSDTSGFFSIVSS</sequence>
<evidence type="ECO:0000313" key="3">
    <source>
        <dbReference type="EMBL" id="SVB79633.1"/>
    </source>
</evidence>
<accession>A0A382GYK1</accession>
<dbReference type="InterPro" id="IPR018466">
    <property type="entry name" value="Kre9/Knh1-like_N"/>
</dbReference>
<evidence type="ECO:0000256" key="1">
    <source>
        <dbReference type="ARBA" id="ARBA00022729"/>
    </source>
</evidence>
<dbReference type="Pfam" id="PF10342">
    <property type="entry name" value="Kre9_KNH"/>
    <property type="match status" value="1"/>
</dbReference>
<reference evidence="3" key="1">
    <citation type="submission" date="2018-05" db="EMBL/GenBank/DDBJ databases">
        <authorList>
            <person name="Lanie J.A."/>
            <person name="Ng W.-L."/>
            <person name="Kazmierczak K.M."/>
            <person name="Andrzejewski T.M."/>
            <person name="Davidsen T.M."/>
            <person name="Wayne K.J."/>
            <person name="Tettelin H."/>
            <person name="Glass J.I."/>
            <person name="Rusch D."/>
            <person name="Podicherti R."/>
            <person name="Tsui H.-C.T."/>
            <person name="Winkler M.E."/>
        </authorList>
    </citation>
    <scope>NUCLEOTIDE SEQUENCE</scope>
</reference>
<feature type="non-terminal residue" evidence="3">
    <location>
        <position position="134"/>
    </location>
</feature>
<name>A0A382GYK1_9ZZZZ</name>
<dbReference type="EMBL" id="UINC01057938">
    <property type="protein sequence ID" value="SVB79633.1"/>
    <property type="molecule type" value="Genomic_DNA"/>
</dbReference>
<proteinExistence type="predicted"/>
<keyword evidence="1" id="KW-0732">Signal</keyword>
<organism evidence="3">
    <name type="scientific">marine metagenome</name>
    <dbReference type="NCBI Taxonomy" id="408172"/>
    <lineage>
        <taxon>unclassified sequences</taxon>
        <taxon>metagenomes</taxon>
        <taxon>ecological metagenomes</taxon>
    </lineage>
</organism>
<protein>
    <recommendedName>
        <fullName evidence="2">Yeast cell wall synthesis Kre9/Knh1-like N-terminal domain-containing protein</fullName>
    </recommendedName>
</protein>
<dbReference type="AlphaFoldDB" id="A0A382GYK1"/>
<evidence type="ECO:0000259" key="2">
    <source>
        <dbReference type="Pfam" id="PF10342"/>
    </source>
</evidence>